<dbReference type="InterPro" id="IPR013783">
    <property type="entry name" value="Ig-like_fold"/>
</dbReference>
<keyword evidence="2" id="KW-1015">Disulfide bond</keyword>
<dbReference type="GO" id="GO:0002764">
    <property type="term" value="P:immune response-regulating signaling pathway"/>
    <property type="evidence" value="ECO:0007669"/>
    <property type="project" value="TreeGrafter"/>
</dbReference>
<keyword evidence="1" id="KW-0732">Signal</keyword>
<dbReference type="PANTHER" id="PTHR11738:SF186">
    <property type="entry name" value="OSTEOCLAST-ASSOCIATED IMMUNOGLOBULIN-LIKE RECEPTOR"/>
    <property type="match status" value="1"/>
</dbReference>
<dbReference type="PROSITE" id="PS50835">
    <property type="entry name" value="IG_LIKE"/>
    <property type="match status" value="1"/>
</dbReference>
<accession>A0A3Q3K390</accession>
<reference evidence="5" key="1">
    <citation type="submission" date="2025-08" db="UniProtKB">
        <authorList>
            <consortium name="Ensembl"/>
        </authorList>
    </citation>
    <scope>IDENTIFICATION</scope>
</reference>
<dbReference type="STRING" id="43700.ENSMALP00000027939"/>
<dbReference type="Proteomes" id="UP000261600">
    <property type="component" value="Unplaced"/>
</dbReference>
<dbReference type="AlphaFoldDB" id="A0A3Q3K390"/>
<evidence type="ECO:0000313" key="5">
    <source>
        <dbReference type="Ensembl" id="ENSMALP00000027939.1"/>
    </source>
</evidence>
<keyword evidence="3" id="KW-0393">Immunoglobulin domain</keyword>
<reference evidence="5" key="2">
    <citation type="submission" date="2025-09" db="UniProtKB">
        <authorList>
            <consortium name="Ensembl"/>
        </authorList>
    </citation>
    <scope>IDENTIFICATION</scope>
</reference>
<dbReference type="Ensembl" id="ENSMALT00000028453.1">
    <property type="protein sequence ID" value="ENSMALP00000027939.1"/>
    <property type="gene ID" value="ENSMALG00000019380.1"/>
</dbReference>
<name>A0A3Q3K390_MONAL</name>
<dbReference type="InterPro" id="IPR007110">
    <property type="entry name" value="Ig-like_dom"/>
</dbReference>
<dbReference type="InterPro" id="IPR050412">
    <property type="entry name" value="Ig-like_Receptors_ImmuneReg"/>
</dbReference>
<organism evidence="5 6">
    <name type="scientific">Monopterus albus</name>
    <name type="common">Swamp eel</name>
    <dbReference type="NCBI Taxonomy" id="43700"/>
    <lineage>
        <taxon>Eukaryota</taxon>
        <taxon>Metazoa</taxon>
        <taxon>Chordata</taxon>
        <taxon>Craniata</taxon>
        <taxon>Vertebrata</taxon>
        <taxon>Euteleostomi</taxon>
        <taxon>Actinopterygii</taxon>
        <taxon>Neopterygii</taxon>
        <taxon>Teleostei</taxon>
        <taxon>Neoteleostei</taxon>
        <taxon>Acanthomorphata</taxon>
        <taxon>Anabantaria</taxon>
        <taxon>Synbranchiformes</taxon>
        <taxon>Synbranchidae</taxon>
        <taxon>Monopterus</taxon>
    </lineage>
</organism>
<dbReference type="FunFam" id="2.60.40.10:FF:000049">
    <property type="entry name" value="Leukocyte immunoglobulin-like receptor subfamily B member 1"/>
    <property type="match status" value="1"/>
</dbReference>
<proteinExistence type="predicted"/>
<dbReference type="SUPFAM" id="SSF48726">
    <property type="entry name" value="Immunoglobulin"/>
    <property type="match status" value="1"/>
</dbReference>
<evidence type="ECO:0000256" key="2">
    <source>
        <dbReference type="ARBA" id="ARBA00023157"/>
    </source>
</evidence>
<evidence type="ECO:0000256" key="1">
    <source>
        <dbReference type="ARBA" id="ARBA00022729"/>
    </source>
</evidence>
<dbReference type="InterPro" id="IPR036179">
    <property type="entry name" value="Ig-like_dom_sf"/>
</dbReference>
<evidence type="ECO:0000259" key="4">
    <source>
        <dbReference type="PROSITE" id="PS50835"/>
    </source>
</evidence>
<dbReference type="Gene3D" id="2.60.40.10">
    <property type="entry name" value="Immunoglobulins"/>
    <property type="match status" value="1"/>
</dbReference>
<dbReference type="Pfam" id="PF13927">
    <property type="entry name" value="Ig_3"/>
    <property type="match status" value="1"/>
</dbReference>
<sequence>NIALSNVLVGIIRLSLPKPSISMSPADEVTWGQDVSFTCSNSAEFQSGTFILKKTSGSFNKTQMSHSNSAAFSIPTVDFDKEGSYQCQYEKTISGQTFSSHLSDSVKLSVTGM</sequence>
<evidence type="ECO:0000256" key="3">
    <source>
        <dbReference type="ARBA" id="ARBA00023319"/>
    </source>
</evidence>
<dbReference type="PANTHER" id="PTHR11738">
    <property type="entry name" value="MHC CLASS I NK CELL RECEPTOR"/>
    <property type="match status" value="1"/>
</dbReference>
<protein>
    <recommendedName>
        <fullName evidence="4">Ig-like domain-containing protein</fullName>
    </recommendedName>
</protein>
<evidence type="ECO:0000313" key="6">
    <source>
        <dbReference type="Proteomes" id="UP000261600"/>
    </source>
</evidence>
<feature type="domain" description="Ig-like" evidence="4">
    <location>
        <begin position="19"/>
        <end position="103"/>
    </location>
</feature>
<keyword evidence="6" id="KW-1185">Reference proteome</keyword>